<protein>
    <recommendedName>
        <fullName evidence="1">DUF2059 domain-containing protein</fullName>
    </recommendedName>
</protein>
<reference evidence="2 3" key="1">
    <citation type="journal article" date="2018" name="Int. J. Syst. Evol. Microbiol.">
        <title>Pseudooceanicola lipolyticus sp. nov., a marine alphaproteobacterium, reclassification of Oceanicola flagellatus as Pseudooceanicola flagellatus comb. nov. and emended description of the genus Pseudooceanicola.</title>
        <authorList>
            <person name="Huang M.-M."/>
            <person name="Guo L.-L."/>
            <person name="Wu Y.-H."/>
            <person name="Lai Q.-L."/>
            <person name="Shao Z.-Z."/>
            <person name="Wang C.-S."/>
            <person name="Wu M."/>
            <person name="Xu X.-W."/>
        </authorList>
    </citation>
    <scope>NUCLEOTIDE SEQUENCE [LARGE SCALE GENOMIC DNA]</scope>
    <source>
        <strain evidence="2 3">157</strain>
    </source>
</reference>
<comment type="caution">
    <text evidence="2">The sequence shown here is derived from an EMBL/GenBank/DDBJ whole genome shotgun (WGS) entry which is preliminary data.</text>
</comment>
<organism evidence="2 3">
    <name type="scientific">Pseudooceanicola lipolyticus</name>
    <dbReference type="NCBI Taxonomy" id="2029104"/>
    <lineage>
        <taxon>Bacteria</taxon>
        <taxon>Pseudomonadati</taxon>
        <taxon>Pseudomonadota</taxon>
        <taxon>Alphaproteobacteria</taxon>
        <taxon>Rhodobacterales</taxon>
        <taxon>Paracoccaceae</taxon>
        <taxon>Pseudooceanicola</taxon>
    </lineage>
</organism>
<dbReference type="EMBL" id="PGTB01000040">
    <property type="protein sequence ID" value="PJE36493.1"/>
    <property type="molecule type" value="Genomic_DNA"/>
</dbReference>
<dbReference type="AlphaFoldDB" id="A0A2M8J127"/>
<dbReference type="Proteomes" id="UP000231553">
    <property type="component" value="Unassembled WGS sequence"/>
</dbReference>
<evidence type="ECO:0000313" key="3">
    <source>
        <dbReference type="Proteomes" id="UP000231553"/>
    </source>
</evidence>
<gene>
    <name evidence="2" type="ORF">CVM52_11700</name>
</gene>
<evidence type="ECO:0000259" key="1">
    <source>
        <dbReference type="Pfam" id="PF09832"/>
    </source>
</evidence>
<evidence type="ECO:0000313" key="2">
    <source>
        <dbReference type="EMBL" id="PJE36493.1"/>
    </source>
</evidence>
<sequence length="288" mass="31585">MSMISRLSVPLRPRGLHFVLPLLVLLLVALPGLSRAADRARIEAFLNVTGFDVALDSIAFSAASAPQMLGMAPDAFGKDWERVTGEVFDTGVMRGIALEILEQTLDDGDLNHAVEFYASDLGQRLVEAENASHMIEDDSAKTAEGEAIIAGLVESGSERLELFKRMNRAIDSTGSSLRAIQEIQFRFLMAASAAGIVDLRMDTEELRGVLRQQESEMRIVLQRSALAGAAYTYRDFGEDDLLAYAEALETPQMARVYELLNAVQYEIMANRFEVLAGEMASLHPGQDI</sequence>
<keyword evidence="3" id="KW-1185">Reference proteome</keyword>
<dbReference type="OrthoDB" id="7830101at2"/>
<dbReference type="InterPro" id="IPR018637">
    <property type="entry name" value="DUF2059"/>
</dbReference>
<accession>A0A2M8J127</accession>
<dbReference type="Pfam" id="PF09832">
    <property type="entry name" value="DUF2059"/>
    <property type="match status" value="1"/>
</dbReference>
<proteinExistence type="predicted"/>
<feature type="domain" description="DUF2059" evidence="1">
    <location>
        <begin position="93"/>
        <end position="134"/>
    </location>
</feature>
<name>A0A2M8J127_9RHOB</name>